<evidence type="ECO:0000256" key="10">
    <source>
        <dbReference type="ARBA" id="ARBA00033765"/>
    </source>
</evidence>
<keyword evidence="3" id="KW-0004">4Fe-4S</keyword>
<dbReference type="PANTHER" id="PTHR43020:SF2">
    <property type="entry name" value="MITOCHONDRIAL TRNA METHYLTHIOTRANSFERASE CDK5RAP1"/>
    <property type="match status" value="1"/>
</dbReference>
<evidence type="ECO:0000256" key="12">
    <source>
        <dbReference type="ARBA" id="ARBA00080698"/>
    </source>
</evidence>
<comment type="caution">
    <text evidence="17">The sequence shown here is derived from an EMBL/GenBank/DDBJ whole genome shotgun (WGS) entry which is preliminary data.</text>
</comment>
<evidence type="ECO:0000256" key="11">
    <source>
        <dbReference type="ARBA" id="ARBA00068570"/>
    </source>
</evidence>
<sequence length="457" mass="52303">MYQKPKSFFIQTYGCQHNVLDSEVMTGSLIRYGLEKSKTLEEADLIVFNTCSVRHTAENKAIGRLVSLAKGKRPGTIIGVSGCVANHRKELLLSSLPHVDFVMGTNNMHALTDILDELLTKGERVIRVDDVFEHELEYMLAERSDQISAYVSIIRGCNKFCTYCIVPYTRGPEVSRPWQNIIQECEELARKGYKEITLLGENVNGYGKDCQEEGVLFHDLLEKLHAIPRIERIRFITSHPIDISDALIEAVGRLPKVCEFVHFCLQAGSNRILKKMHRMYTRESYREKVEKLRKVLSEKHELLRKTIHPELFADWGIGTDIIVGFPSETEDEFLETYRAMEEDDFTMAFLFMYSPRKGTPSTRFLDDVSKENKLDRLHRLLDLHERTVTRQRRQAIGHVVEVLIDGMSSKDDGHVKGRTRGWWKAIAPGGEELLGTTQLMRVHDVKHSTLVGEILAS</sequence>
<keyword evidence="9" id="KW-0411">Iron-sulfur</keyword>
<reference evidence="17 18" key="1">
    <citation type="submission" date="2018-07" db="EMBL/GenBank/DDBJ databases">
        <title>Comparative genomics of the Candidatus Parilichlamydiaceae reveals evidence of convergent evolution and genome reduction in the phylum Chlamydiae.</title>
        <authorList>
            <person name="Taylor-Brown A."/>
            <person name="Polkinghorne A."/>
        </authorList>
    </citation>
    <scope>NUCLEOTIDE SEQUENCE [LARGE SCALE GENOMIC DNA]</scope>
    <source>
        <strain evidence="17 18">Hat2</strain>
    </source>
</reference>
<dbReference type="NCBIfam" id="TIGR01574">
    <property type="entry name" value="miaB-methiolase"/>
    <property type="match status" value="1"/>
</dbReference>
<evidence type="ECO:0000256" key="7">
    <source>
        <dbReference type="ARBA" id="ARBA00022723"/>
    </source>
</evidence>
<dbReference type="CDD" id="cd01335">
    <property type="entry name" value="Radical_SAM"/>
    <property type="match status" value="1"/>
</dbReference>
<dbReference type="InterPro" id="IPR006463">
    <property type="entry name" value="MiaB_methiolase"/>
</dbReference>
<evidence type="ECO:0000313" key="18">
    <source>
        <dbReference type="Proteomes" id="UP000253816"/>
    </source>
</evidence>
<dbReference type="GO" id="GO:0046872">
    <property type="term" value="F:metal ion binding"/>
    <property type="evidence" value="ECO:0007669"/>
    <property type="project" value="UniProtKB-KW"/>
</dbReference>
<dbReference type="RefSeq" id="WP_114544208.1">
    <property type="nucleotide sequence ID" value="NZ_QQBG01000010.1"/>
</dbReference>
<keyword evidence="4" id="KW-0963">Cytoplasm</keyword>
<dbReference type="GO" id="GO:0051539">
    <property type="term" value="F:4 iron, 4 sulfur cluster binding"/>
    <property type="evidence" value="ECO:0007669"/>
    <property type="project" value="UniProtKB-KW"/>
</dbReference>
<evidence type="ECO:0000259" key="15">
    <source>
        <dbReference type="PROSITE" id="PS51449"/>
    </source>
</evidence>
<dbReference type="SFLD" id="SFLDF00273">
    <property type="entry name" value="(dimethylallyl)adenosine_tRNA"/>
    <property type="match status" value="1"/>
</dbReference>
<dbReference type="Pfam" id="PF00919">
    <property type="entry name" value="UPF0004"/>
    <property type="match status" value="1"/>
</dbReference>
<evidence type="ECO:0000256" key="9">
    <source>
        <dbReference type="ARBA" id="ARBA00023014"/>
    </source>
</evidence>
<dbReference type="InterPro" id="IPR006638">
    <property type="entry name" value="Elp3/MiaA/NifB-like_rSAM"/>
</dbReference>
<evidence type="ECO:0000256" key="4">
    <source>
        <dbReference type="ARBA" id="ARBA00022490"/>
    </source>
</evidence>
<dbReference type="FunFam" id="3.80.30.20:FF:000001">
    <property type="entry name" value="tRNA-2-methylthio-N(6)-dimethylallyladenosine synthase 2"/>
    <property type="match status" value="1"/>
</dbReference>
<evidence type="ECO:0000256" key="2">
    <source>
        <dbReference type="ARBA" id="ARBA00003234"/>
    </source>
</evidence>
<evidence type="ECO:0000313" key="17">
    <source>
        <dbReference type="EMBL" id="RDB31633.1"/>
    </source>
</evidence>
<evidence type="ECO:0000259" key="16">
    <source>
        <dbReference type="PROSITE" id="PS51918"/>
    </source>
</evidence>
<feature type="domain" description="Radical SAM core" evidence="16">
    <location>
        <begin position="143"/>
        <end position="390"/>
    </location>
</feature>
<dbReference type="GO" id="GO:0005829">
    <property type="term" value="C:cytosol"/>
    <property type="evidence" value="ECO:0007669"/>
    <property type="project" value="TreeGrafter"/>
</dbReference>
<dbReference type="Gene3D" id="3.80.30.20">
    <property type="entry name" value="tm_1862 like domain"/>
    <property type="match status" value="1"/>
</dbReference>
<evidence type="ECO:0000256" key="3">
    <source>
        <dbReference type="ARBA" id="ARBA00022485"/>
    </source>
</evidence>
<dbReference type="SFLD" id="SFLDS00029">
    <property type="entry name" value="Radical_SAM"/>
    <property type="match status" value="1"/>
</dbReference>
<dbReference type="AlphaFoldDB" id="A0A369KIM3"/>
<evidence type="ECO:0000256" key="13">
    <source>
        <dbReference type="ARBA" id="ARBA00081141"/>
    </source>
</evidence>
<proteinExistence type="predicted"/>
<keyword evidence="7" id="KW-0479">Metal-binding</keyword>
<dbReference type="InterPro" id="IPR020612">
    <property type="entry name" value="Methylthiotransferase_CS"/>
</dbReference>
<dbReference type="GO" id="GO:0035597">
    <property type="term" value="F:tRNA-2-methylthio-N(6)-dimethylallyladenosine(37) synthase activity"/>
    <property type="evidence" value="ECO:0007669"/>
    <property type="project" value="UniProtKB-EC"/>
</dbReference>
<dbReference type="InterPro" id="IPR038135">
    <property type="entry name" value="Methylthiotransferase_N_sf"/>
</dbReference>
<name>A0A369KIM3_9BACT</name>
<organism evidence="17 18">
    <name type="scientific">Candidatus Similichlamydia laticola</name>
    <dbReference type="NCBI Taxonomy" id="2170265"/>
    <lineage>
        <taxon>Bacteria</taxon>
        <taxon>Pseudomonadati</taxon>
        <taxon>Chlamydiota</taxon>
        <taxon>Chlamydiia</taxon>
        <taxon>Parachlamydiales</taxon>
        <taxon>Candidatus Parilichlamydiaceae</taxon>
        <taxon>Candidatus Similichlamydia</taxon>
    </lineage>
</organism>
<dbReference type="InterPro" id="IPR007197">
    <property type="entry name" value="rSAM"/>
</dbReference>
<dbReference type="EC" id="2.8.4.3" evidence="10"/>
<evidence type="ECO:0000256" key="6">
    <source>
        <dbReference type="ARBA" id="ARBA00022691"/>
    </source>
</evidence>
<dbReference type="FunFam" id="3.40.50.12160:FF:000003">
    <property type="entry name" value="CDK5 regulatory subunit-associated protein 1"/>
    <property type="match status" value="1"/>
</dbReference>
<comment type="function">
    <text evidence="2">Catalyzes the methylthiolation of N6-(dimethylallyl)adenosine (i(6)A), leading to the formation of 2-methylthio-N6-(dimethylallyl)adenosine (ms(2)i(6)A) at position 37 in tRNAs that read codons beginning with uridine.</text>
</comment>
<dbReference type="InterPro" id="IPR058240">
    <property type="entry name" value="rSAM_sf"/>
</dbReference>
<dbReference type="PROSITE" id="PS51918">
    <property type="entry name" value="RADICAL_SAM"/>
    <property type="match status" value="1"/>
</dbReference>
<dbReference type="PROSITE" id="PS01278">
    <property type="entry name" value="MTTASE_RADICAL"/>
    <property type="match status" value="1"/>
</dbReference>
<evidence type="ECO:0000256" key="5">
    <source>
        <dbReference type="ARBA" id="ARBA00022679"/>
    </source>
</evidence>
<dbReference type="InterPro" id="IPR023404">
    <property type="entry name" value="rSAM_horseshoe"/>
</dbReference>
<dbReference type="SMART" id="SM00729">
    <property type="entry name" value="Elp3"/>
    <property type="match status" value="1"/>
</dbReference>
<dbReference type="InterPro" id="IPR013848">
    <property type="entry name" value="Methylthiotransferase_N"/>
</dbReference>
<keyword evidence="8" id="KW-0408">Iron</keyword>
<keyword evidence="5 17" id="KW-0808">Transferase</keyword>
<dbReference type="PROSITE" id="PS50926">
    <property type="entry name" value="TRAM"/>
    <property type="match status" value="1"/>
</dbReference>
<gene>
    <name evidence="17" type="ORF">HAT2_00244</name>
</gene>
<dbReference type="EMBL" id="QQBG01000010">
    <property type="protein sequence ID" value="RDB31633.1"/>
    <property type="molecule type" value="Genomic_DNA"/>
</dbReference>
<evidence type="ECO:0000256" key="8">
    <source>
        <dbReference type="ARBA" id="ARBA00023004"/>
    </source>
</evidence>
<evidence type="ECO:0000256" key="1">
    <source>
        <dbReference type="ARBA" id="ARBA00001966"/>
    </source>
</evidence>
<accession>A0A369KIM3</accession>
<feature type="domain" description="TRAM" evidence="14">
    <location>
        <begin position="393"/>
        <end position="456"/>
    </location>
</feature>
<keyword evidence="6" id="KW-0949">S-adenosyl-L-methionine</keyword>
<feature type="domain" description="MTTase N-terminal" evidence="15">
    <location>
        <begin position="6"/>
        <end position="120"/>
    </location>
</feature>
<dbReference type="InterPro" id="IPR005839">
    <property type="entry name" value="Methylthiotransferase"/>
</dbReference>
<evidence type="ECO:0000259" key="14">
    <source>
        <dbReference type="PROSITE" id="PS50926"/>
    </source>
</evidence>
<dbReference type="PANTHER" id="PTHR43020">
    <property type="entry name" value="CDK5 REGULATORY SUBUNIT-ASSOCIATED PROTEIN 1"/>
    <property type="match status" value="1"/>
</dbReference>
<dbReference type="Pfam" id="PF04055">
    <property type="entry name" value="Radical_SAM"/>
    <property type="match status" value="1"/>
</dbReference>
<dbReference type="PROSITE" id="PS51449">
    <property type="entry name" value="MTTASE_N"/>
    <property type="match status" value="1"/>
</dbReference>
<dbReference type="NCBIfam" id="TIGR00089">
    <property type="entry name" value="MiaB/RimO family radical SAM methylthiotransferase"/>
    <property type="match status" value="1"/>
</dbReference>
<dbReference type="SUPFAM" id="SSF102114">
    <property type="entry name" value="Radical SAM enzymes"/>
    <property type="match status" value="1"/>
</dbReference>
<dbReference type="InterPro" id="IPR002792">
    <property type="entry name" value="TRAM_dom"/>
</dbReference>
<keyword evidence="18" id="KW-1185">Reference proteome</keyword>
<dbReference type="Gene3D" id="3.40.50.12160">
    <property type="entry name" value="Methylthiotransferase, N-terminal domain"/>
    <property type="match status" value="1"/>
</dbReference>
<dbReference type="OrthoDB" id="9805215at2"/>
<dbReference type="SFLD" id="SFLDG01082">
    <property type="entry name" value="B12-binding_domain_containing"/>
    <property type="match status" value="1"/>
</dbReference>
<dbReference type="SFLD" id="SFLDG01061">
    <property type="entry name" value="methylthiotransferase"/>
    <property type="match status" value="1"/>
</dbReference>
<protein>
    <recommendedName>
        <fullName evidence="11">tRNA-2-methylthio-N(6)-dimethylallyladenosine synthase</fullName>
        <ecNumber evidence="10">2.8.4.3</ecNumber>
    </recommendedName>
    <alternativeName>
        <fullName evidence="13">(Dimethylallyl)adenosine tRNA methylthiotransferase MiaB</fullName>
    </alternativeName>
    <alternativeName>
        <fullName evidence="12">tRNA-i(6)A37 methylthiotransferase</fullName>
    </alternativeName>
</protein>
<comment type="cofactor">
    <cofactor evidence="1">
        <name>[4Fe-4S] cluster</name>
        <dbReference type="ChEBI" id="CHEBI:49883"/>
    </cofactor>
</comment>
<dbReference type="Proteomes" id="UP000253816">
    <property type="component" value="Unassembled WGS sequence"/>
</dbReference>